<dbReference type="KEGG" id="cvn:111116650"/>
<evidence type="ECO:0000313" key="3">
    <source>
        <dbReference type="Proteomes" id="UP000694844"/>
    </source>
</evidence>
<dbReference type="OrthoDB" id="6041230at2759"/>
<dbReference type="InterPro" id="IPR018247">
    <property type="entry name" value="EF_Hand_1_Ca_BS"/>
</dbReference>
<reference evidence="4" key="1">
    <citation type="submission" date="2025-08" db="UniProtKB">
        <authorList>
            <consortium name="RefSeq"/>
        </authorList>
    </citation>
    <scope>IDENTIFICATION</scope>
    <source>
        <tissue evidence="4">Whole sample</tissue>
    </source>
</reference>
<dbReference type="InterPro" id="IPR011992">
    <property type="entry name" value="EF-hand-dom_pair"/>
</dbReference>
<proteinExistence type="predicted"/>
<sequence length="233" mass="27443">MVLLAPFQKEKLEYFFDFFDANGDKLIEENDLHGFMQKIQNYTKWKTNSSAYHEIFGVHEAFFEILMEKTEHKKVDLDDWLKLWSKLIHGSMGMQNFPVWLRLLPKSLFRIIDRDEDGIIREEELADFYTNFIKLDSAEAKVVAKTAHETMTDYGRYPLNLPGYEQIFANFLLGKTPYGPGRFIFGCFEHSSHQKTFRLIRGTEDDEEEIKVKVEKKGRRGSTEAVRLRLKKV</sequence>
<dbReference type="PROSITE" id="PS00018">
    <property type="entry name" value="EF_HAND_1"/>
    <property type="match status" value="1"/>
</dbReference>
<dbReference type="SMART" id="SM00054">
    <property type="entry name" value="EFh"/>
    <property type="match status" value="2"/>
</dbReference>
<dbReference type="SUPFAM" id="SSF47473">
    <property type="entry name" value="EF-hand"/>
    <property type="match status" value="1"/>
</dbReference>
<evidence type="ECO:0000259" key="2">
    <source>
        <dbReference type="PROSITE" id="PS50222"/>
    </source>
</evidence>
<dbReference type="PROSITE" id="PS50222">
    <property type="entry name" value="EF_HAND_2"/>
    <property type="match status" value="2"/>
</dbReference>
<feature type="domain" description="EF-hand" evidence="2">
    <location>
        <begin position="106"/>
        <end position="135"/>
    </location>
</feature>
<dbReference type="GeneID" id="111116650"/>
<organism evidence="3 4">
    <name type="scientific">Crassostrea virginica</name>
    <name type="common">Eastern oyster</name>
    <dbReference type="NCBI Taxonomy" id="6565"/>
    <lineage>
        <taxon>Eukaryota</taxon>
        <taxon>Metazoa</taxon>
        <taxon>Spiralia</taxon>
        <taxon>Lophotrochozoa</taxon>
        <taxon>Mollusca</taxon>
        <taxon>Bivalvia</taxon>
        <taxon>Autobranchia</taxon>
        <taxon>Pteriomorphia</taxon>
        <taxon>Ostreida</taxon>
        <taxon>Ostreoidea</taxon>
        <taxon>Ostreidae</taxon>
        <taxon>Crassostrea</taxon>
    </lineage>
</organism>
<evidence type="ECO:0000256" key="1">
    <source>
        <dbReference type="ARBA" id="ARBA00022837"/>
    </source>
</evidence>
<evidence type="ECO:0000313" key="4">
    <source>
        <dbReference type="RefSeq" id="XP_022311359.1"/>
    </source>
</evidence>
<accession>A0A8B8C8B8</accession>
<feature type="domain" description="EF-hand" evidence="2">
    <location>
        <begin position="7"/>
        <end position="42"/>
    </location>
</feature>
<dbReference type="Proteomes" id="UP000694844">
    <property type="component" value="Chromosome 10"/>
</dbReference>
<dbReference type="InterPro" id="IPR002048">
    <property type="entry name" value="EF_hand_dom"/>
</dbReference>
<gene>
    <name evidence="4" type="primary">LOC111116650</name>
</gene>
<keyword evidence="3" id="KW-1185">Reference proteome</keyword>
<dbReference type="RefSeq" id="XP_022311359.1">
    <property type="nucleotide sequence ID" value="XM_022455651.1"/>
</dbReference>
<dbReference type="AlphaFoldDB" id="A0A8B8C8B8"/>
<keyword evidence="1" id="KW-0106">Calcium</keyword>
<dbReference type="Gene3D" id="1.10.238.10">
    <property type="entry name" value="EF-hand"/>
    <property type="match status" value="1"/>
</dbReference>
<protein>
    <submittedName>
        <fullName evidence="4">Sarcoplasmic calcium-binding proteins II, V, VI, and VII-like</fullName>
    </submittedName>
</protein>
<name>A0A8B8C8B8_CRAVI</name>
<dbReference type="GO" id="GO:0005509">
    <property type="term" value="F:calcium ion binding"/>
    <property type="evidence" value="ECO:0007669"/>
    <property type="project" value="InterPro"/>
</dbReference>